<feature type="domain" description="Ubiquitin-like" evidence="1">
    <location>
        <begin position="1"/>
        <end position="72"/>
    </location>
</feature>
<reference evidence="4" key="1">
    <citation type="submission" date="2017-02" db="UniProtKB">
        <authorList>
            <consortium name="WormBaseParasite"/>
        </authorList>
    </citation>
    <scope>IDENTIFICATION</scope>
</reference>
<dbReference type="Proteomes" id="UP000267096">
    <property type="component" value="Unassembled WGS sequence"/>
</dbReference>
<dbReference type="Gene3D" id="3.10.20.90">
    <property type="entry name" value="Phosphatidylinositol 3-kinase Catalytic Subunit, Chain A, domain 1"/>
    <property type="match status" value="1"/>
</dbReference>
<dbReference type="WBParaSite" id="ASIM_0001804601-mRNA-1">
    <property type="protein sequence ID" value="ASIM_0001804601-mRNA-1"/>
    <property type="gene ID" value="ASIM_0001804601"/>
</dbReference>
<keyword evidence="3" id="KW-1185">Reference proteome</keyword>
<dbReference type="AlphaFoldDB" id="A0A0M3KAQ0"/>
<dbReference type="PROSITE" id="PS50053">
    <property type="entry name" value="UBIQUITIN_2"/>
    <property type="match status" value="1"/>
</dbReference>
<proteinExistence type="predicted"/>
<accession>A0A0M3KAQ0</accession>
<evidence type="ECO:0000313" key="3">
    <source>
        <dbReference type="Proteomes" id="UP000267096"/>
    </source>
</evidence>
<dbReference type="EMBL" id="UYRR01034137">
    <property type="protein sequence ID" value="VDK60434.1"/>
    <property type="molecule type" value="Genomic_DNA"/>
</dbReference>
<gene>
    <name evidence="2" type="ORF">ASIM_LOCUS17448</name>
</gene>
<dbReference type="InterPro" id="IPR000626">
    <property type="entry name" value="Ubiquitin-like_dom"/>
</dbReference>
<reference evidence="2 3" key="2">
    <citation type="submission" date="2018-11" db="EMBL/GenBank/DDBJ databases">
        <authorList>
            <consortium name="Pathogen Informatics"/>
        </authorList>
    </citation>
    <scope>NUCLEOTIDE SEQUENCE [LARGE SCALE GENOMIC DNA]</scope>
</reference>
<dbReference type="Pfam" id="PF00240">
    <property type="entry name" value="ubiquitin"/>
    <property type="match status" value="1"/>
</dbReference>
<name>A0A0M3KAQ0_ANISI</name>
<evidence type="ECO:0000313" key="4">
    <source>
        <dbReference type="WBParaSite" id="ASIM_0001804601-mRNA-1"/>
    </source>
</evidence>
<dbReference type="InterPro" id="IPR029071">
    <property type="entry name" value="Ubiquitin-like_domsf"/>
</dbReference>
<dbReference type="SUPFAM" id="SSF54236">
    <property type="entry name" value="Ubiquitin-like"/>
    <property type="match status" value="1"/>
</dbReference>
<evidence type="ECO:0000313" key="2">
    <source>
        <dbReference type="EMBL" id="VDK60434.1"/>
    </source>
</evidence>
<dbReference type="SMART" id="SM00213">
    <property type="entry name" value="UBQ"/>
    <property type="match status" value="1"/>
</dbReference>
<protein>
    <submittedName>
        <fullName evidence="4">Ubiquitin-like domain-containing protein</fullName>
    </submittedName>
</protein>
<organism evidence="4">
    <name type="scientific">Anisakis simplex</name>
    <name type="common">Herring worm</name>
    <dbReference type="NCBI Taxonomy" id="6269"/>
    <lineage>
        <taxon>Eukaryota</taxon>
        <taxon>Metazoa</taxon>
        <taxon>Ecdysozoa</taxon>
        <taxon>Nematoda</taxon>
        <taxon>Chromadorea</taxon>
        <taxon>Rhabditida</taxon>
        <taxon>Spirurina</taxon>
        <taxon>Ascaridomorpha</taxon>
        <taxon>Ascaridoidea</taxon>
        <taxon>Anisakidae</taxon>
        <taxon>Anisakis</taxon>
        <taxon>Anisakis simplex complex</taxon>
    </lineage>
</organism>
<sequence length="72" mass="8245">MLVFVKNEHGETLSIDVQAKDDVRALWNEIQAEVKDRDLSNARLLFNGVELEDSKPLKHYQIEEASVIHLEG</sequence>
<evidence type="ECO:0000259" key="1">
    <source>
        <dbReference type="PROSITE" id="PS50053"/>
    </source>
</evidence>
<dbReference type="OrthoDB" id="1431934at2759"/>